<evidence type="ECO:0000256" key="1">
    <source>
        <dbReference type="ARBA" id="ARBA00022574"/>
    </source>
</evidence>
<dbReference type="InterPro" id="IPR016024">
    <property type="entry name" value="ARM-type_fold"/>
</dbReference>
<feature type="compositionally biased region" description="Acidic residues" evidence="4">
    <location>
        <begin position="2342"/>
        <end position="2355"/>
    </location>
</feature>
<dbReference type="InterPro" id="IPR023362">
    <property type="entry name" value="PH-BEACH_dom"/>
</dbReference>
<evidence type="ECO:0000313" key="8">
    <source>
        <dbReference type="WBParaSite" id="PSU_v2.g11603.t1"/>
    </source>
</evidence>
<feature type="repeat" description="WD" evidence="3">
    <location>
        <begin position="3015"/>
        <end position="3048"/>
    </location>
</feature>
<feature type="region of interest" description="Disordered" evidence="4">
    <location>
        <begin position="3154"/>
        <end position="3174"/>
    </location>
</feature>
<dbReference type="InterPro" id="IPR011993">
    <property type="entry name" value="PH-like_dom_sf"/>
</dbReference>
<evidence type="ECO:0000313" key="7">
    <source>
        <dbReference type="Proteomes" id="UP000887577"/>
    </source>
</evidence>
<dbReference type="SUPFAM" id="SSF57903">
    <property type="entry name" value="FYVE/PHD zinc finger"/>
    <property type="match status" value="1"/>
</dbReference>
<dbReference type="SUPFAM" id="SSF50978">
    <property type="entry name" value="WD40 repeat-like"/>
    <property type="match status" value="1"/>
</dbReference>
<dbReference type="Gene3D" id="2.130.10.10">
    <property type="entry name" value="YVTN repeat-like/Quinoprotein amine dehydrogenase"/>
    <property type="match status" value="1"/>
</dbReference>
<dbReference type="CDD" id="cd01201">
    <property type="entry name" value="PH_BEACH"/>
    <property type="match status" value="1"/>
</dbReference>
<organism evidence="7 8">
    <name type="scientific">Panagrolaimus superbus</name>
    <dbReference type="NCBI Taxonomy" id="310955"/>
    <lineage>
        <taxon>Eukaryota</taxon>
        <taxon>Metazoa</taxon>
        <taxon>Ecdysozoa</taxon>
        <taxon>Nematoda</taxon>
        <taxon>Chromadorea</taxon>
        <taxon>Rhabditida</taxon>
        <taxon>Tylenchina</taxon>
        <taxon>Panagrolaimomorpha</taxon>
        <taxon>Panagrolaimoidea</taxon>
        <taxon>Panagrolaimidae</taxon>
        <taxon>Panagrolaimus</taxon>
    </lineage>
</organism>
<feature type="compositionally biased region" description="Low complexity" evidence="4">
    <location>
        <begin position="2369"/>
        <end position="2394"/>
    </location>
</feature>
<dbReference type="FunFam" id="1.10.1540.10:FF:000002">
    <property type="entry name" value="WD repeat and FYVE domain containing 3"/>
    <property type="match status" value="1"/>
</dbReference>
<dbReference type="PROSITE" id="PS50197">
    <property type="entry name" value="BEACH"/>
    <property type="match status" value="1"/>
</dbReference>
<dbReference type="InterPro" id="IPR015943">
    <property type="entry name" value="WD40/YVTN_repeat-like_dom_sf"/>
</dbReference>
<proteinExistence type="predicted"/>
<keyword evidence="2" id="KW-0677">Repeat</keyword>
<dbReference type="SMART" id="SM01026">
    <property type="entry name" value="Beach"/>
    <property type="match status" value="1"/>
</dbReference>
<feature type="compositionally biased region" description="Basic and acidic residues" evidence="4">
    <location>
        <begin position="2356"/>
        <end position="2368"/>
    </location>
</feature>
<dbReference type="Pfam" id="PF02138">
    <property type="entry name" value="Beach"/>
    <property type="match status" value="1"/>
</dbReference>
<dbReference type="InterPro" id="IPR036372">
    <property type="entry name" value="BEACH_dom_sf"/>
</dbReference>
<reference evidence="8" key="1">
    <citation type="submission" date="2022-11" db="UniProtKB">
        <authorList>
            <consortium name="WormBaseParasite"/>
        </authorList>
    </citation>
    <scope>IDENTIFICATION</scope>
</reference>
<dbReference type="SUPFAM" id="SSF50729">
    <property type="entry name" value="PH domain-like"/>
    <property type="match status" value="1"/>
</dbReference>
<dbReference type="Proteomes" id="UP000887577">
    <property type="component" value="Unplaced"/>
</dbReference>
<dbReference type="Pfam" id="PF14844">
    <property type="entry name" value="PH_BEACH"/>
    <property type="match status" value="1"/>
</dbReference>
<dbReference type="PROSITE" id="PS51783">
    <property type="entry name" value="PH_BEACH"/>
    <property type="match status" value="1"/>
</dbReference>
<feature type="domain" description="BEACH" evidence="5">
    <location>
        <begin position="2575"/>
        <end position="2868"/>
    </location>
</feature>
<accession>A0A914XWJ9</accession>
<dbReference type="SUPFAM" id="SSF81837">
    <property type="entry name" value="BEACH domain"/>
    <property type="match status" value="1"/>
</dbReference>
<dbReference type="Gene3D" id="1.10.1540.10">
    <property type="entry name" value="BEACH domain"/>
    <property type="match status" value="1"/>
</dbReference>
<dbReference type="InterPro" id="IPR036322">
    <property type="entry name" value="WD40_repeat_dom_sf"/>
</dbReference>
<dbReference type="InterPro" id="IPR051944">
    <property type="entry name" value="BEACH_domain_protein"/>
</dbReference>
<name>A0A914XWJ9_9BILA</name>
<dbReference type="PANTHER" id="PTHR46108">
    <property type="entry name" value="BLUE CHEESE"/>
    <property type="match status" value="1"/>
</dbReference>
<sequence>MDNSDKSLTLLHLRKTFSSILKENGDVISPGDSKTFERILPLFNKVMHMYTPDELLVQFKEIVPFCGYLSDYLVHEIRRRANNEITKEAAAAIYDFLKANPPDSKGWMVLKALSFLISSGSQQIFHQVCKSCLPSTLVKVFYLFFDLDPILSTSDTNQFLYDSLVMLMATLCGYECVAEELIHKDDLVLLFIGSSSTCPAELIKWRDANFTFLSTIILKSLSPAVTKYIRGCVGHYLRTYRNQKSTTEEKVVIMTNMIDLLRNSAESTNSLVEDFMKDGGFQMIVDLCDTAEIQQKKQIFDGLVNFTSAGSELVSIVQNPNPLSFFPFNLPYSETRSNGAVRIPDAFLVLEKCFYNGDDTTCDVILDMVLLIYKSEKLNYFILERYFPLYLFVERMVTKGLKIQKKVLFIVEYILRDLGFIPCKELTAINLHLKNALSENRWDACSLYLTFLFSILSINIHIKDAYRELLHLETILNALQSSASSIDTLQGEQKDTMQLALDFVIAATKGNALNAQFITENLEINAIKSMLLAEKNEEFKNVTLVLIKNLLFLARNEQLFSSLLQILFSDPGNINVSMIILRLFVSALLESHKVRIMFRRSGGYICLMTLLLHLENSLPFIPKDQKQEFANTIPDETQQLISHISLIFRVFTVSMRYEPSNAKYVQGEVKPGIVVSILRTIGCFNTDSRVQADVTTWNKIGLENIAEQLRLCHEVFQLEDIGFKEKLQEFAMMPKSIFYAIFLLRRLFNLAMDAYERQNVDFIFAGKEWLNSVENLESIPVVTWSTSILSHPTIVLCILKLLPSIAARQESFGEGIDERDKLWSAVGQFYISLVLKALMRQERSQQILCEHLMPRMVMDVGAELFKKAVHPLLSPFHYMLERLACQSMHPKELRRFLRLDQPLCCLNLDDDDNDGNENSGGPVPIHRVKALVSMLTPRNHSLVHPPAFVEFDMAIEGFASLVIPSLAHVSSNAQSSAANSTGGHSGERLFPPMNGMTYLTWFYVDEWSSRAGEPIPPIRLLTVVRNFEGIDAGGVRGSRFENHNIENHLCCLYVQLLASDRSLLVSTVEHSMLDELRKDFQKPLTGDYCVKIPLSEQFFYVRQWTHLAIVMTRSFLKQSQIDIYVNGRCLASQKLNYVIPNAGGGQAQFGDSQSVHALVGTPPFLRKAANVRWRMASTFLIDEPLPVEKIRKIYEMQPHYIGSFQTTTEGAPLIQEEKISFSLNASAMSEVTMQSMKSVLRKSDCEMLAVLLGISSNDSSTPLRVLWNTTHHGLGAPRALGANVIGYLSMRTFSPCPVSALLESVGGVAPLLGLVAMCTDSHGLYASLKVLVSAVQTNDSIVAAIHRQRGYQTLAMLLEEKSHLVNSHILHLVLSLVGTVDVSKEITVIPNMQTFEDLLCDLDVWTNAQDDVKKLLFEHFYELVIDNQRDNLAKVRNSSLLNRLLMLLFEQPSVFVIRNDILFRLIGAIVQPPCDSYSLLRFGQALSANLSAQTPQEIHENEYPFHIAELEKLLLAQCNGSINPVINEELYSVYVRNRLLNMLGNMLAHSSGQINSQLCEAIVSTLGFGWILAMCAPGLHPGTVYLGLKILVNVTKHPAILSKFRDGACNGGWLTDADSVIRNRAAVLLGFSVSAHGGAVGSHVDFNPELSNCNGFAALEYLMFMHADQPFCYLAMLALLFGQHQANIQPLEEFNVDLIWSNVFSLNATSSVSDAIAKCTFCPEALIPLFSMIRSGLHYSQSDNISPDHWSQSYPIMVLQLTTFLYQNSETFFGISHTATFVIALFTTLLPRPNIGMYGESGKETSPSALPTHRAIKLVMELLTNILLNDLCLSHELRTECIFDMLVEFLEGGGVMHPSQSAIYTELVNSCLDHFMTSDMFFSNSALIIPKSAEGLLNRSSESTAINVVHFLSKVIDSVWDCLYRGNPVAILKCFLKLLAEAHASNKAASQLACTESHIYALFRVILYLLSRPVDNVDTQMSVLDTLAEIVRNQHLLLSKNSNNPLFYGALVHLVFMLSEKPDIQYTTPNSQHLERGSAQVAMCAQNVWGILWAQKKALLEEIFKREIDLDLYSARASCSEMANKYWLHFVDSQTDASSATTSSMSGKLPQIQSKLSRVAKTSLQRLTSRTSVLLLSTGSITSNSIPPFHFERSKIEPETFYMWMRVHISLLKELLRNQCTRYHEWHAHVRKWCMQDWQNTEAELTRERGLWGPEQCSTLDKFELDTTEGPLRIRKKLIPNPKFYHKYPYRPHLDAPESKAMRAKVAISKDSKTYYERMKKRRFRTMDERIVDTSTVVSATSTDDSLMFEPTAELNLSMIKRMVKKNVDQVKAVDSTRPRETEDDETAAVDIDDVGDNKSETSSKSENTETQPASPSPSTQSSAPQTPAPQASPKVGATTSGNGPDNQTLLRLLEYGEQLHSMFRCARIQGLDTIEGLLLFGREHYYVVDGFTLLKTREIRDLDFLPEQFHDPIIPYMAMGSSNRQSTRATRQCSKFSYDDIKDVHKRRYLLQPIALEVFSGDGRNYLLAFPRKIRDRVYQKFISMAKGASSDVAKTIAEQRKLLPTETASTGALLINSLMGQQSMTQRWQRGEISNFNYLMYLNTLAGRSYNDLSQYPVFPWILADYESEHLDLTNPKTFRDLSKPMGAQTPDRLSQFLKRYREWDDPTGDTPPYMYGTHYSSAMIVLSYLVRQEPFTQQFLKLQGGHFDLADRMFHCVRDAWLSASRNNMADVKELIPEFFYLPELFLNTNNFDLGVKQSGIMLNDILLPPWSKGDPHEFVRIHRQALECDYVSEHLHEWIDLIFGYKQNGDAAKDASNIFHHLFYEENVDFESIDDPLTRNATLGFINNFGQIPAQLFKKPHPMRKIQVANALSFVPGVTTPRLFYHSLESLRCGKKPVKELKAAVGEIRINEKGQVVVQEQNKVFIPPHYFLSWDFYDRSIRFGVIGAEKSICILETNDVYEVTCMASADGKSIFAGLTTGSIMVWTLNGINGVTSGLSPKQTRLTPKRVLDGHTDVVTALAVCPTHNFIVSASRDKTAIVWHLTKLIYIRQLKGHSGAVSAVAVNESTGDIATASSSCLFLWTINGSLLSIVNTIDSGLFSNPSSLVLCLSFSTVNEWDSKNVVMCGTSDGLVKMYSCEFKKVVAATNESNNEQPGASKKNHGQHQIQDPKALKEHLLRRQQKIQHLTRRSPLEQISQDSSQASSPVHIPYGVTTIQPSMTNDNKNETVEYRRQLTLRRVLSEHTAFNQDNPHPAPITSLSPSKDHKSVYVGDGVGRIWVWSNDTSTNSTINSSTSSNSAMGKEKNVVDAAAQRQFCLHCNRKFSINENKISCKNCGQFFCQK</sequence>
<dbReference type="PANTHER" id="PTHR46108:SF4">
    <property type="entry name" value="BLUE CHEESE"/>
    <property type="match status" value="1"/>
</dbReference>
<dbReference type="Gene3D" id="2.30.29.30">
    <property type="entry name" value="Pleckstrin-homology domain (PH domain)/Phosphotyrosine-binding domain (PTB)"/>
    <property type="match status" value="1"/>
</dbReference>
<protein>
    <submittedName>
        <fullName evidence="8">WD repeat and FYVE domain-containing protein 3</fullName>
    </submittedName>
</protein>
<dbReference type="InterPro" id="IPR011011">
    <property type="entry name" value="Znf_FYVE_PHD"/>
</dbReference>
<feature type="region of interest" description="Disordered" evidence="4">
    <location>
        <begin position="3190"/>
        <end position="3214"/>
    </location>
</feature>
<keyword evidence="7" id="KW-1185">Reference proteome</keyword>
<evidence type="ECO:0000259" key="5">
    <source>
        <dbReference type="PROSITE" id="PS50197"/>
    </source>
</evidence>
<evidence type="ECO:0000256" key="2">
    <source>
        <dbReference type="ARBA" id="ARBA00022737"/>
    </source>
</evidence>
<dbReference type="WBParaSite" id="PSU_v2.g11603.t1">
    <property type="protein sequence ID" value="PSU_v2.g11603.t1"/>
    <property type="gene ID" value="PSU_v2.g11603"/>
</dbReference>
<dbReference type="PROSITE" id="PS50294">
    <property type="entry name" value="WD_REPEATS_REGION"/>
    <property type="match status" value="1"/>
</dbReference>
<dbReference type="PROSITE" id="PS50082">
    <property type="entry name" value="WD_REPEATS_2"/>
    <property type="match status" value="1"/>
</dbReference>
<feature type="domain" description="BEACH-type PH" evidence="6">
    <location>
        <begin position="2415"/>
        <end position="2544"/>
    </location>
</feature>
<dbReference type="SUPFAM" id="SSF48371">
    <property type="entry name" value="ARM repeat"/>
    <property type="match status" value="1"/>
</dbReference>
<dbReference type="InterPro" id="IPR001680">
    <property type="entry name" value="WD40_rpt"/>
</dbReference>
<evidence type="ECO:0000256" key="4">
    <source>
        <dbReference type="SAM" id="MobiDB-lite"/>
    </source>
</evidence>
<dbReference type="Pfam" id="PF00400">
    <property type="entry name" value="WD40"/>
    <property type="match status" value="1"/>
</dbReference>
<keyword evidence="1 3" id="KW-0853">WD repeat</keyword>
<evidence type="ECO:0000259" key="6">
    <source>
        <dbReference type="PROSITE" id="PS51783"/>
    </source>
</evidence>
<evidence type="ECO:0000256" key="3">
    <source>
        <dbReference type="PROSITE-ProRule" id="PRU00221"/>
    </source>
</evidence>
<dbReference type="CDD" id="cd06071">
    <property type="entry name" value="Beach"/>
    <property type="match status" value="1"/>
</dbReference>
<feature type="compositionally biased region" description="Polar residues" evidence="4">
    <location>
        <begin position="3199"/>
        <end position="3210"/>
    </location>
</feature>
<dbReference type="SMART" id="SM00320">
    <property type="entry name" value="WD40"/>
    <property type="match status" value="5"/>
</dbReference>
<feature type="region of interest" description="Disordered" evidence="4">
    <location>
        <begin position="2331"/>
        <end position="2406"/>
    </location>
</feature>
<dbReference type="InterPro" id="IPR000409">
    <property type="entry name" value="BEACH_dom"/>
</dbReference>